<evidence type="ECO:0000256" key="5">
    <source>
        <dbReference type="ARBA" id="ARBA00022692"/>
    </source>
</evidence>
<keyword evidence="3 8" id="KW-0813">Transport</keyword>
<feature type="transmembrane region" description="Helical" evidence="8">
    <location>
        <begin position="200"/>
        <end position="222"/>
    </location>
</feature>
<proteinExistence type="inferred from homology"/>
<dbReference type="CDD" id="cd06261">
    <property type="entry name" value="TM_PBP2"/>
    <property type="match status" value="1"/>
</dbReference>
<dbReference type="InterPro" id="IPR000515">
    <property type="entry name" value="MetI-like"/>
</dbReference>
<dbReference type="InterPro" id="IPR043429">
    <property type="entry name" value="ArtM/GltK/GlnP/TcyL/YhdX-like"/>
</dbReference>
<dbReference type="AlphaFoldDB" id="A0A2S0MB77"/>
<evidence type="ECO:0000313" key="10">
    <source>
        <dbReference type="EMBL" id="AVO33154.1"/>
    </source>
</evidence>
<dbReference type="PANTHER" id="PTHR30614">
    <property type="entry name" value="MEMBRANE COMPONENT OF AMINO ACID ABC TRANSPORTER"/>
    <property type="match status" value="1"/>
</dbReference>
<evidence type="ECO:0000256" key="3">
    <source>
        <dbReference type="ARBA" id="ARBA00022448"/>
    </source>
</evidence>
<accession>A0A2S0MB77</accession>
<dbReference type="KEGG" id="otk:C6570_01955"/>
<dbReference type="Pfam" id="PF00528">
    <property type="entry name" value="BPD_transp_1"/>
    <property type="match status" value="1"/>
</dbReference>
<evidence type="ECO:0000256" key="1">
    <source>
        <dbReference type="ARBA" id="ARBA00004429"/>
    </source>
</evidence>
<dbReference type="SUPFAM" id="SSF161098">
    <property type="entry name" value="MetI-like"/>
    <property type="match status" value="1"/>
</dbReference>
<evidence type="ECO:0000256" key="2">
    <source>
        <dbReference type="ARBA" id="ARBA00010072"/>
    </source>
</evidence>
<organism evidence="10 11">
    <name type="scientific">Ottowia oryzae</name>
    <dbReference type="NCBI Taxonomy" id="2109914"/>
    <lineage>
        <taxon>Bacteria</taxon>
        <taxon>Pseudomonadati</taxon>
        <taxon>Pseudomonadota</taxon>
        <taxon>Betaproteobacteria</taxon>
        <taxon>Burkholderiales</taxon>
        <taxon>Comamonadaceae</taxon>
        <taxon>Ottowia</taxon>
    </lineage>
</organism>
<keyword evidence="4" id="KW-1003">Cell membrane</keyword>
<dbReference type="NCBIfam" id="TIGR01726">
    <property type="entry name" value="HEQRo_perm_3TM"/>
    <property type="match status" value="1"/>
</dbReference>
<comment type="subcellular location">
    <subcellularLocation>
        <location evidence="1">Cell inner membrane</location>
        <topology evidence="1">Multi-pass membrane protein</topology>
    </subcellularLocation>
    <subcellularLocation>
        <location evidence="8">Cell membrane</location>
        <topology evidence="8">Multi-pass membrane protein</topology>
    </subcellularLocation>
</comment>
<dbReference type="GO" id="GO:0022857">
    <property type="term" value="F:transmembrane transporter activity"/>
    <property type="evidence" value="ECO:0007669"/>
    <property type="project" value="InterPro"/>
</dbReference>
<dbReference type="EMBL" id="CP027666">
    <property type="protein sequence ID" value="AVO33154.1"/>
    <property type="molecule type" value="Genomic_DNA"/>
</dbReference>
<dbReference type="Proteomes" id="UP000239709">
    <property type="component" value="Chromosome"/>
</dbReference>
<evidence type="ECO:0000256" key="4">
    <source>
        <dbReference type="ARBA" id="ARBA00022475"/>
    </source>
</evidence>
<protein>
    <submittedName>
        <fullName evidence="10">ABC transporter permease</fullName>
    </submittedName>
</protein>
<evidence type="ECO:0000256" key="7">
    <source>
        <dbReference type="ARBA" id="ARBA00023136"/>
    </source>
</evidence>
<dbReference type="PANTHER" id="PTHR30614:SF47">
    <property type="entry name" value="ABC TRANSPORTER PERMEASE"/>
    <property type="match status" value="1"/>
</dbReference>
<dbReference type="GO" id="GO:0043190">
    <property type="term" value="C:ATP-binding cassette (ABC) transporter complex"/>
    <property type="evidence" value="ECO:0007669"/>
    <property type="project" value="InterPro"/>
</dbReference>
<dbReference type="PROSITE" id="PS50928">
    <property type="entry name" value="ABC_TM1"/>
    <property type="match status" value="1"/>
</dbReference>
<feature type="transmembrane region" description="Helical" evidence="8">
    <location>
        <begin position="98"/>
        <end position="116"/>
    </location>
</feature>
<keyword evidence="7 8" id="KW-0472">Membrane</keyword>
<keyword evidence="5 8" id="KW-0812">Transmembrane</keyword>
<dbReference type="Gene3D" id="1.10.3720.10">
    <property type="entry name" value="MetI-like"/>
    <property type="match status" value="1"/>
</dbReference>
<feature type="domain" description="ABC transmembrane type-1" evidence="9">
    <location>
        <begin position="18"/>
        <end position="219"/>
    </location>
</feature>
<dbReference type="InterPro" id="IPR010065">
    <property type="entry name" value="AA_ABC_transptr_permease_3TM"/>
</dbReference>
<dbReference type="InterPro" id="IPR035906">
    <property type="entry name" value="MetI-like_sf"/>
</dbReference>
<feature type="transmembrane region" description="Helical" evidence="8">
    <location>
        <begin position="28"/>
        <end position="46"/>
    </location>
</feature>
<feature type="transmembrane region" description="Helical" evidence="8">
    <location>
        <begin position="58"/>
        <end position="78"/>
    </location>
</feature>
<comment type="similarity">
    <text evidence="2">Belongs to the binding-protein-dependent transport system permease family. HisMQ subfamily.</text>
</comment>
<gene>
    <name evidence="10" type="ORF">C6570_01955</name>
</gene>
<reference evidence="10 11" key="1">
    <citation type="submission" date="2018-03" db="EMBL/GenBank/DDBJ databases">
        <title>Genome sequencing of Ottowia sp.</title>
        <authorList>
            <person name="Kim S.-J."/>
            <person name="Heo J."/>
            <person name="Kwon S.-W."/>
        </authorList>
    </citation>
    <scope>NUCLEOTIDE SEQUENCE [LARGE SCALE GENOMIC DNA]</scope>
    <source>
        <strain evidence="10 11">KADR8-3</strain>
    </source>
</reference>
<keyword evidence="6 8" id="KW-1133">Transmembrane helix</keyword>
<evidence type="ECO:0000256" key="6">
    <source>
        <dbReference type="ARBA" id="ARBA00022989"/>
    </source>
</evidence>
<evidence type="ECO:0000259" key="9">
    <source>
        <dbReference type="PROSITE" id="PS50928"/>
    </source>
</evidence>
<evidence type="ECO:0000313" key="11">
    <source>
        <dbReference type="Proteomes" id="UP000239709"/>
    </source>
</evidence>
<dbReference type="OrthoDB" id="6534575at2"/>
<keyword evidence="11" id="KW-1185">Reference proteome</keyword>
<evidence type="ECO:0000256" key="8">
    <source>
        <dbReference type="RuleBase" id="RU363032"/>
    </source>
</evidence>
<name>A0A2S0MB77_9BURK</name>
<sequence length="231" mass="25514">MIQFDPQMLIAGQYHDMLVSGLLMSLQYLFYGLCLALPLGLLIALCRLSPYKILRALGASYVEVVRSIPLLAQMLFWYFGVPELLPESVKAALYEGPVESICAVLAIGFYTAAYMAEDIRSGIRAVPAVQLEAARAIGLPYLRAMRLVILPQAFRLTVPPLISQTLNLWKGTSIATVIGAAEMMYQAGQVESQSFRSFEAFAFASAAYLTVSMIITGLAAWFQHRYPVRTM</sequence>
<dbReference type="RefSeq" id="WP_106701573.1">
    <property type="nucleotide sequence ID" value="NZ_CP027666.1"/>
</dbReference>
<dbReference type="GO" id="GO:0006865">
    <property type="term" value="P:amino acid transport"/>
    <property type="evidence" value="ECO:0007669"/>
    <property type="project" value="TreeGrafter"/>
</dbReference>